<protein>
    <recommendedName>
        <fullName evidence="10">Large-conductance mechanosensitive channel</fullName>
    </recommendedName>
</protein>
<sequence>MMSALFRAPRRYGGAPSPAVRATGGRITHAFSTEGKRRVMSGFRKFILRGNLVDLAVAVVIGTQFSALVKQFVDSFINPLLSLVGGKPNFDGLVLHVGRTSFKYGAFLTVAISFLISAAVVYFVIVLPVARLLRLFERDVEATERECPECTRNIPIRARRCPECTAEIVAPGPTRTVPAPR</sequence>
<dbReference type="NCBIfam" id="TIGR00220">
    <property type="entry name" value="mscL"/>
    <property type="match status" value="1"/>
</dbReference>
<dbReference type="PROSITE" id="PS01327">
    <property type="entry name" value="MSCL"/>
    <property type="match status" value="1"/>
</dbReference>
<feature type="transmembrane region" description="Helical" evidence="10">
    <location>
        <begin position="46"/>
        <end position="69"/>
    </location>
</feature>
<keyword evidence="9 10" id="KW-0407">Ion channel</keyword>
<dbReference type="PANTHER" id="PTHR30266:SF2">
    <property type="entry name" value="LARGE-CONDUCTANCE MECHANOSENSITIVE CHANNEL"/>
    <property type="match status" value="1"/>
</dbReference>
<dbReference type="InterPro" id="IPR001185">
    <property type="entry name" value="MS_channel"/>
</dbReference>
<evidence type="ECO:0000313" key="12">
    <source>
        <dbReference type="Proteomes" id="UP001500503"/>
    </source>
</evidence>
<dbReference type="PANTHER" id="PTHR30266">
    <property type="entry name" value="MECHANOSENSITIVE CHANNEL MSCL"/>
    <property type="match status" value="1"/>
</dbReference>
<evidence type="ECO:0000256" key="10">
    <source>
        <dbReference type="HAMAP-Rule" id="MF_00115"/>
    </source>
</evidence>
<comment type="caution">
    <text evidence="11">The sequence shown here is derived from an EMBL/GenBank/DDBJ whole genome shotgun (WGS) entry which is preliminary data.</text>
</comment>
<evidence type="ECO:0000256" key="9">
    <source>
        <dbReference type="ARBA" id="ARBA00023303"/>
    </source>
</evidence>
<keyword evidence="3 10" id="KW-0813">Transport</keyword>
<keyword evidence="6 10" id="KW-1133">Transmembrane helix</keyword>
<evidence type="ECO:0000256" key="1">
    <source>
        <dbReference type="ARBA" id="ARBA00004651"/>
    </source>
</evidence>
<dbReference type="EMBL" id="BAABHF010000040">
    <property type="protein sequence ID" value="GAA4507152.1"/>
    <property type="molecule type" value="Genomic_DNA"/>
</dbReference>
<dbReference type="HAMAP" id="MF_00115">
    <property type="entry name" value="MscL"/>
    <property type="match status" value="1"/>
</dbReference>
<keyword evidence="7 10" id="KW-0406">Ion transport</keyword>
<evidence type="ECO:0000256" key="6">
    <source>
        <dbReference type="ARBA" id="ARBA00022989"/>
    </source>
</evidence>
<dbReference type="Proteomes" id="UP001500503">
    <property type="component" value="Unassembled WGS sequence"/>
</dbReference>
<comment type="function">
    <text evidence="10">Channel that opens in response to stretch forces in the membrane lipid bilayer. May participate in the regulation of osmotic pressure changes within the cell.</text>
</comment>
<dbReference type="Gene3D" id="1.10.1200.120">
    <property type="entry name" value="Large-conductance mechanosensitive channel, MscL, domain 1"/>
    <property type="match status" value="1"/>
</dbReference>
<feature type="transmembrane region" description="Helical" evidence="10">
    <location>
        <begin position="104"/>
        <end position="130"/>
    </location>
</feature>
<name>A0ABP8QRE4_9ACTN</name>
<evidence type="ECO:0000256" key="7">
    <source>
        <dbReference type="ARBA" id="ARBA00023065"/>
    </source>
</evidence>
<comment type="similarity">
    <text evidence="2 10">Belongs to the MscL family.</text>
</comment>
<dbReference type="InterPro" id="IPR036019">
    <property type="entry name" value="MscL_channel"/>
</dbReference>
<dbReference type="InterPro" id="IPR037673">
    <property type="entry name" value="MSC/AndL"/>
</dbReference>
<accession>A0ABP8QRE4</accession>
<evidence type="ECO:0000256" key="3">
    <source>
        <dbReference type="ARBA" id="ARBA00022448"/>
    </source>
</evidence>
<keyword evidence="8 10" id="KW-0472">Membrane</keyword>
<dbReference type="Pfam" id="PF01741">
    <property type="entry name" value="MscL"/>
    <property type="match status" value="1"/>
</dbReference>
<keyword evidence="12" id="KW-1185">Reference proteome</keyword>
<evidence type="ECO:0000256" key="4">
    <source>
        <dbReference type="ARBA" id="ARBA00022475"/>
    </source>
</evidence>
<keyword evidence="4 10" id="KW-1003">Cell membrane</keyword>
<evidence type="ECO:0000256" key="8">
    <source>
        <dbReference type="ARBA" id="ARBA00023136"/>
    </source>
</evidence>
<evidence type="ECO:0000256" key="2">
    <source>
        <dbReference type="ARBA" id="ARBA00007254"/>
    </source>
</evidence>
<comment type="subunit">
    <text evidence="10">Homopentamer.</text>
</comment>
<keyword evidence="5 10" id="KW-0812">Transmembrane</keyword>
<proteinExistence type="inferred from homology"/>
<reference evidence="12" key="1">
    <citation type="journal article" date="2019" name="Int. J. Syst. Evol. Microbiol.">
        <title>The Global Catalogue of Microorganisms (GCM) 10K type strain sequencing project: providing services to taxonomists for standard genome sequencing and annotation.</title>
        <authorList>
            <consortium name="The Broad Institute Genomics Platform"/>
            <consortium name="The Broad Institute Genome Sequencing Center for Infectious Disease"/>
            <person name="Wu L."/>
            <person name="Ma J."/>
        </authorList>
    </citation>
    <scope>NUCLEOTIDE SEQUENCE [LARGE SCALE GENOMIC DNA]</scope>
    <source>
        <strain evidence="12">JCM 17933</strain>
    </source>
</reference>
<dbReference type="InterPro" id="IPR019823">
    <property type="entry name" value="Mechanosensitive_channel_CS"/>
</dbReference>
<dbReference type="SUPFAM" id="SSF81330">
    <property type="entry name" value="Gated mechanosensitive channel"/>
    <property type="match status" value="1"/>
</dbReference>
<evidence type="ECO:0000313" key="11">
    <source>
        <dbReference type="EMBL" id="GAA4507152.1"/>
    </source>
</evidence>
<evidence type="ECO:0000256" key="5">
    <source>
        <dbReference type="ARBA" id="ARBA00022692"/>
    </source>
</evidence>
<organism evidence="11 12">
    <name type="scientific">Actinoallomurus oryzae</name>
    <dbReference type="NCBI Taxonomy" id="502180"/>
    <lineage>
        <taxon>Bacteria</taxon>
        <taxon>Bacillati</taxon>
        <taxon>Actinomycetota</taxon>
        <taxon>Actinomycetes</taxon>
        <taxon>Streptosporangiales</taxon>
        <taxon>Thermomonosporaceae</taxon>
        <taxon>Actinoallomurus</taxon>
    </lineage>
</organism>
<gene>
    <name evidence="10 11" type="primary">mscL</name>
    <name evidence="11" type="ORF">GCM10023191_065180</name>
</gene>
<comment type="subcellular location">
    <subcellularLocation>
        <location evidence="1 10">Cell membrane</location>
        <topology evidence="1 10">Multi-pass membrane protein</topology>
    </subcellularLocation>
</comment>